<reference evidence="1" key="2">
    <citation type="submission" date="2023-06" db="EMBL/GenBank/DDBJ databases">
        <authorList>
            <person name="Ma L."/>
            <person name="Liu K.-W."/>
            <person name="Li Z."/>
            <person name="Hsiao Y.-Y."/>
            <person name="Qi Y."/>
            <person name="Fu T."/>
            <person name="Tang G."/>
            <person name="Zhang D."/>
            <person name="Sun W.-H."/>
            <person name="Liu D.-K."/>
            <person name="Li Y."/>
            <person name="Chen G.-Z."/>
            <person name="Liu X.-D."/>
            <person name="Liao X.-Y."/>
            <person name="Jiang Y.-T."/>
            <person name="Yu X."/>
            <person name="Hao Y."/>
            <person name="Huang J."/>
            <person name="Zhao X.-W."/>
            <person name="Ke S."/>
            <person name="Chen Y.-Y."/>
            <person name="Wu W.-L."/>
            <person name="Hsu J.-L."/>
            <person name="Lin Y.-F."/>
            <person name="Huang M.-D."/>
            <person name="Li C.-Y."/>
            <person name="Huang L."/>
            <person name="Wang Z.-W."/>
            <person name="Zhao X."/>
            <person name="Zhong W.-Y."/>
            <person name="Peng D.-H."/>
            <person name="Ahmad S."/>
            <person name="Lan S."/>
            <person name="Zhang J.-S."/>
            <person name="Tsai W.-C."/>
            <person name="Van De Peer Y."/>
            <person name="Liu Z.-J."/>
        </authorList>
    </citation>
    <scope>NUCLEOTIDE SEQUENCE</scope>
    <source>
        <strain evidence="1">CP</strain>
        <tissue evidence="1">Leaves</tissue>
    </source>
</reference>
<keyword evidence="2" id="KW-1185">Reference proteome</keyword>
<evidence type="ECO:0000313" key="1">
    <source>
        <dbReference type="EMBL" id="KAK1291185.1"/>
    </source>
</evidence>
<sequence length="250" mass="27327">MPSVLLEPPNEHRVYLLRCSPHRSLVAFPIHPFKDWHHVRRHEHPEEHEKVRRRLAEPPRQVPFVVSRALQALPPRDHLDDRIESEFPEPLPHLDRGRGPAALRAPRAQLLDGLVDLRALHVRERVEARVREELDDGDLADLAPVRAVGGEPEHGIVVGHYAGGGAVGPARKGPVVGGETFFGLSEVAHDDGAARAEAEREDGPVLVGEGGEGAAEWAGAAEEREVADDGPGSGWFGWGLVVVDVLRIGF</sequence>
<name>A0AAV9CQW4_ACOCL</name>
<comment type="caution">
    <text evidence="1">The sequence shown here is derived from an EMBL/GenBank/DDBJ whole genome shotgun (WGS) entry which is preliminary data.</text>
</comment>
<reference evidence="1" key="1">
    <citation type="journal article" date="2023" name="Nat. Commun.">
        <title>Diploid and tetraploid genomes of Acorus and the evolution of monocots.</title>
        <authorList>
            <person name="Ma L."/>
            <person name="Liu K.W."/>
            <person name="Li Z."/>
            <person name="Hsiao Y.Y."/>
            <person name="Qi Y."/>
            <person name="Fu T."/>
            <person name="Tang G.D."/>
            <person name="Zhang D."/>
            <person name="Sun W.H."/>
            <person name="Liu D.K."/>
            <person name="Li Y."/>
            <person name="Chen G.Z."/>
            <person name="Liu X.D."/>
            <person name="Liao X.Y."/>
            <person name="Jiang Y.T."/>
            <person name="Yu X."/>
            <person name="Hao Y."/>
            <person name="Huang J."/>
            <person name="Zhao X.W."/>
            <person name="Ke S."/>
            <person name="Chen Y.Y."/>
            <person name="Wu W.L."/>
            <person name="Hsu J.L."/>
            <person name="Lin Y.F."/>
            <person name="Huang M.D."/>
            <person name="Li C.Y."/>
            <person name="Huang L."/>
            <person name="Wang Z.W."/>
            <person name="Zhao X."/>
            <person name="Zhong W.Y."/>
            <person name="Peng D.H."/>
            <person name="Ahmad S."/>
            <person name="Lan S."/>
            <person name="Zhang J.S."/>
            <person name="Tsai W.C."/>
            <person name="Van de Peer Y."/>
            <person name="Liu Z.J."/>
        </authorList>
    </citation>
    <scope>NUCLEOTIDE SEQUENCE</scope>
    <source>
        <strain evidence="1">CP</strain>
    </source>
</reference>
<dbReference type="AlphaFoldDB" id="A0AAV9CQW4"/>
<gene>
    <name evidence="1" type="ORF">QJS10_CPB17g02554</name>
</gene>
<dbReference type="Proteomes" id="UP001180020">
    <property type="component" value="Unassembled WGS sequence"/>
</dbReference>
<protein>
    <submittedName>
        <fullName evidence="1">Uncharacterized protein</fullName>
    </submittedName>
</protein>
<evidence type="ECO:0000313" key="2">
    <source>
        <dbReference type="Proteomes" id="UP001180020"/>
    </source>
</evidence>
<dbReference type="EMBL" id="JAUJYO010000017">
    <property type="protein sequence ID" value="KAK1291185.1"/>
    <property type="molecule type" value="Genomic_DNA"/>
</dbReference>
<accession>A0AAV9CQW4</accession>
<proteinExistence type="predicted"/>
<organism evidence="1 2">
    <name type="scientific">Acorus calamus</name>
    <name type="common">Sweet flag</name>
    <dbReference type="NCBI Taxonomy" id="4465"/>
    <lineage>
        <taxon>Eukaryota</taxon>
        <taxon>Viridiplantae</taxon>
        <taxon>Streptophyta</taxon>
        <taxon>Embryophyta</taxon>
        <taxon>Tracheophyta</taxon>
        <taxon>Spermatophyta</taxon>
        <taxon>Magnoliopsida</taxon>
        <taxon>Liliopsida</taxon>
        <taxon>Acoraceae</taxon>
        <taxon>Acorus</taxon>
    </lineage>
</organism>